<dbReference type="EMBL" id="ABLC01000558">
    <property type="protein sequence ID" value="EDS99574.1"/>
    <property type="molecule type" value="Genomic_DNA"/>
</dbReference>
<evidence type="ECO:0000313" key="1">
    <source>
        <dbReference type="EMBL" id="EDS99574.1"/>
    </source>
</evidence>
<evidence type="ECO:0008006" key="3">
    <source>
        <dbReference type="Google" id="ProtNLM"/>
    </source>
</evidence>
<sequence length="217" mass="24606">MQPVACSPPRRVPAHAGALDFPILTLDEQALTPSLGYIFNKRWLDPCESLVSILWKFEKVNALPGNVVARLMGPDVDPYEGVTPQLGSVSLVRLHRTLGIPFATLEIALLHPSQRRRYSPLFRHCRRCIARGYHSVLHQMLTIHTCPAHYRPLATACWRCGYEAPYVTNVRLLESPYRCAICGASYGGGGWSLDRVRPMKPEHRTAFTRRYYERHLG</sequence>
<name>B1FS96_9BURK</name>
<organism evidence="1 2">
    <name type="scientific">Burkholderia ambifaria IOP40-10</name>
    <dbReference type="NCBI Taxonomy" id="396596"/>
    <lineage>
        <taxon>Bacteria</taxon>
        <taxon>Pseudomonadati</taxon>
        <taxon>Pseudomonadota</taxon>
        <taxon>Betaproteobacteria</taxon>
        <taxon>Burkholderiales</taxon>
        <taxon>Burkholderiaceae</taxon>
        <taxon>Burkholderia</taxon>
        <taxon>Burkholderia cepacia complex</taxon>
    </lineage>
</organism>
<dbReference type="AlphaFoldDB" id="B1FS96"/>
<reference evidence="1 2" key="1">
    <citation type="submission" date="2008-03" db="EMBL/GenBank/DDBJ databases">
        <title>Sequencing of the draft genome and assembly of Burkholderia ambifaria IOP40-10.</title>
        <authorList>
            <consortium name="US DOE Joint Genome Institute (JGI-PGF)"/>
            <person name="Copeland A."/>
            <person name="Lucas S."/>
            <person name="Lapidus A."/>
            <person name="Glavina del Rio T."/>
            <person name="Dalin E."/>
            <person name="Tice H."/>
            <person name="Bruce D."/>
            <person name="Goodwin L."/>
            <person name="Pitluck S."/>
            <person name="Larimer F."/>
            <person name="Land M.L."/>
            <person name="Hauser L."/>
            <person name="Tiedje J."/>
            <person name="Richardson P."/>
        </authorList>
    </citation>
    <scope>NUCLEOTIDE SEQUENCE [LARGE SCALE GENOMIC DNA]</scope>
    <source>
        <strain evidence="1 2">IOP40-10</strain>
    </source>
</reference>
<accession>B1FS96</accession>
<evidence type="ECO:0000313" key="2">
    <source>
        <dbReference type="Proteomes" id="UP000005463"/>
    </source>
</evidence>
<protein>
    <recommendedName>
        <fullName evidence="3">TniQ family protein</fullName>
    </recommendedName>
</protein>
<dbReference type="Proteomes" id="UP000005463">
    <property type="component" value="Unassembled WGS sequence"/>
</dbReference>
<dbReference type="RefSeq" id="WP_006756054.1">
    <property type="nucleotide sequence ID" value="NZ_ABLC01000558.1"/>
</dbReference>
<proteinExistence type="predicted"/>
<gene>
    <name evidence="1" type="ORF">BamIOP4010DRAFT_6909</name>
</gene>
<comment type="caution">
    <text evidence="1">The sequence shown here is derived from an EMBL/GenBank/DDBJ whole genome shotgun (WGS) entry which is preliminary data.</text>
</comment>
<dbReference type="PATRIC" id="fig|396596.7.peg.100"/>